<accession>A0AA42BUL3</accession>
<organism evidence="3 4">
    <name type="scientific">Herbiconiux oxytropis</name>
    <dbReference type="NCBI Taxonomy" id="2970915"/>
    <lineage>
        <taxon>Bacteria</taxon>
        <taxon>Bacillati</taxon>
        <taxon>Actinomycetota</taxon>
        <taxon>Actinomycetes</taxon>
        <taxon>Micrococcales</taxon>
        <taxon>Microbacteriaceae</taxon>
        <taxon>Herbiconiux</taxon>
    </lineage>
</organism>
<protein>
    <submittedName>
        <fullName evidence="3">Prepilin peptidase</fullName>
        <ecNumber evidence="3">3.4.23.43</ecNumber>
    </submittedName>
</protein>
<gene>
    <name evidence="3" type="ORF">N1028_17380</name>
</gene>
<dbReference type="Proteomes" id="UP001165587">
    <property type="component" value="Unassembled WGS sequence"/>
</dbReference>
<evidence type="ECO:0000313" key="4">
    <source>
        <dbReference type="Proteomes" id="UP001165587"/>
    </source>
</evidence>
<dbReference type="RefSeq" id="WP_259530686.1">
    <property type="nucleotide sequence ID" value="NZ_JANLCK010000013.1"/>
</dbReference>
<feature type="transmembrane region" description="Helical" evidence="1">
    <location>
        <begin position="51"/>
        <end position="70"/>
    </location>
</feature>
<reference evidence="3" key="1">
    <citation type="submission" date="2022-08" db="EMBL/GenBank/DDBJ databases">
        <authorList>
            <person name="Deng Y."/>
            <person name="Han X.-F."/>
            <person name="Zhang Y.-Q."/>
        </authorList>
    </citation>
    <scope>NUCLEOTIDE SEQUENCE</scope>
    <source>
        <strain evidence="3">CPCC 203407</strain>
    </source>
</reference>
<dbReference type="EC" id="3.4.23.43" evidence="3"/>
<keyword evidence="1" id="KW-0812">Transmembrane</keyword>
<evidence type="ECO:0000256" key="1">
    <source>
        <dbReference type="SAM" id="Phobius"/>
    </source>
</evidence>
<name>A0AA42BUL3_9MICO</name>
<dbReference type="Gene3D" id="1.20.120.1220">
    <property type="match status" value="1"/>
</dbReference>
<dbReference type="InterPro" id="IPR000045">
    <property type="entry name" value="Prepilin_IV_endopep_pep"/>
</dbReference>
<keyword evidence="4" id="KW-1185">Reference proteome</keyword>
<feature type="domain" description="Prepilin type IV endopeptidase peptidase" evidence="2">
    <location>
        <begin position="6"/>
        <end position="106"/>
    </location>
</feature>
<keyword evidence="1" id="KW-0472">Membrane</keyword>
<dbReference type="EMBL" id="JANLCK010000013">
    <property type="protein sequence ID" value="MCS5727670.1"/>
    <property type="molecule type" value="Genomic_DNA"/>
</dbReference>
<dbReference type="Pfam" id="PF01478">
    <property type="entry name" value="Peptidase_A24"/>
    <property type="match status" value="1"/>
</dbReference>
<dbReference type="AlphaFoldDB" id="A0AA42BUL3"/>
<proteinExistence type="predicted"/>
<evidence type="ECO:0000313" key="3">
    <source>
        <dbReference type="EMBL" id="MCS5727670.1"/>
    </source>
</evidence>
<keyword evidence="3" id="KW-0378">Hydrolase</keyword>
<feature type="transmembrane region" description="Helical" evidence="1">
    <location>
        <begin position="82"/>
        <end position="108"/>
    </location>
</feature>
<comment type="caution">
    <text evidence="3">The sequence shown here is derived from an EMBL/GenBank/DDBJ whole genome shotgun (WGS) entry which is preliminary data.</text>
</comment>
<evidence type="ECO:0000259" key="2">
    <source>
        <dbReference type="Pfam" id="PF01478"/>
    </source>
</evidence>
<keyword evidence="1" id="KW-1133">Transmembrane helix</keyword>
<sequence length="140" mass="14004">MPLSYLAAVSVTLAVVDAREQRLPNTLVMPGLVLLGWAIVGAEVQEPGRALSVLAACACAAAVFGAGWLAGAVGMGDVKLAVLLAGTAALLGAVVLPLAGVALALLMAPALVSACSDTRIPLGPPLLAAFWWATVLAWPP</sequence>
<feature type="transmembrane region" description="Helical" evidence="1">
    <location>
        <begin position="28"/>
        <end position="44"/>
    </location>
</feature>
<dbReference type="GO" id="GO:0004190">
    <property type="term" value="F:aspartic-type endopeptidase activity"/>
    <property type="evidence" value="ECO:0007669"/>
    <property type="project" value="UniProtKB-EC"/>
</dbReference>
<dbReference type="GO" id="GO:0016020">
    <property type="term" value="C:membrane"/>
    <property type="evidence" value="ECO:0007669"/>
    <property type="project" value="InterPro"/>
</dbReference>